<accession>A0A1X0RUA0</accession>
<evidence type="ECO:0000313" key="2">
    <source>
        <dbReference type="Proteomes" id="UP000242381"/>
    </source>
</evidence>
<proteinExistence type="predicted"/>
<reference evidence="1 2" key="1">
    <citation type="journal article" date="2016" name="Proc. Natl. Acad. Sci. U.S.A.">
        <title>Lipid metabolic changes in an early divergent fungus govern the establishment of a mutualistic symbiosis with endobacteria.</title>
        <authorList>
            <person name="Lastovetsky O.A."/>
            <person name="Gaspar M.L."/>
            <person name="Mondo S.J."/>
            <person name="LaButti K.M."/>
            <person name="Sandor L."/>
            <person name="Grigoriev I.V."/>
            <person name="Henry S.A."/>
            <person name="Pawlowska T.E."/>
        </authorList>
    </citation>
    <scope>NUCLEOTIDE SEQUENCE [LARGE SCALE GENOMIC DNA]</scope>
    <source>
        <strain evidence="1 2">ATCC 11559</strain>
    </source>
</reference>
<dbReference type="Proteomes" id="UP000242381">
    <property type="component" value="Unassembled WGS sequence"/>
</dbReference>
<protein>
    <submittedName>
        <fullName evidence="1">Uncharacterized protein</fullName>
    </submittedName>
</protein>
<gene>
    <name evidence="1" type="ORF">BCV71DRAFT_273634</name>
</gene>
<dbReference type="AlphaFoldDB" id="A0A1X0RUA0"/>
<organism evidence="1 2">
    <name type="scientific">Rhizopus microsporus</name>
    <dbReference type="NCBI Taxonomy" id="58291"/>
    <lineage>
        <taxon>Eukaryota</taxon>
        <taxon>Fungi</taxon>
        <taxon>Fungi incertae sedis</taxon>
        <taxon>Mucoromycota</taxon>
        <taxon>Mucoromycotina</taxon>
        <taxon>Mucoromycetes</taxon>
        <taxon>Mucorales</taxon>
        <taxon>Mucorineae</taxon>
        <taxon>Rhizopodaceae</taxon>
        <taxon>Rhizopus</taxon>
    </lineage>
</organism>
<sequence length="67" mass="7656">MDTFKPNGQQEMVLKRFVLYACIYNPSLNDKDLKKMLGTVTSHTVMGQSFRILLWPPAKSTFAMNDS</sequence>
<name>A0A1X0RUA0_RHIZD</name>
<dbReference type="EMBL" id="KV921418">
    <property type="protein sequence ID" value="ORE15579.1"/>
    <property type="molecule type" value="Genomic_DNA"/>
</dbReference>
<evidence type="ECO:0000313" key="1">
    <source>
        <dbReference type="EMBL" id="ORE15579.1"/>
    </source>
</evidence>